<keyword evidence="1" id="KW-0238">DNA-binding</keyword>
<protein>
    <recommendedName>
        <fullName evidence="2">HTH CENPB-type domain-containing protein</fullName>
    </recommendedName>
</protein>
<dbReference type="SUPFAM" id="SSF46689">
    <property type="entry name" value="Homeodomain-like"/>
    <property type="match status" value="1"/>
</dbReference>
<proteinExistence type="predicted"/>
<dbReference type="EMBL" id="RCMV01000807">
    <property type="protein sequence ID" value="KAG3212704.1"/>
    <property type="molecule type" value="Genomic_DNA"/>
</dbReference>
<dbReference type="EMBL" id="RCMK01000892">
    <property type="protein sequence ID" value="KAG2908638.1"/>
    <property type="molecule type" value="Genomic_DNA"/>
</dbReference>
<feature type="domain" description="HTH CENPB-type" evidence="2">
    <location>
        <begin position="21"/>
        <end position="92"/>
    </location>
</feature>
<gene>
    <name evidence="3" type="ORF">PC117_g19889</name>
    <name evidence="4" type="ORF">PC118_g16490</name>
    <name evidence="5" type="ORF">PC129_g16343</name>
</gene>
<dbReference type="PROSITE" id="PS51253">
    <property type="entry name" value="HTH_CENPB"/>
    <property type="match status" value="1"/>
</dbReference>
<dbReference type="InterPro" id="IPR009057">
    <property type="entry name" value="Homeodomain-like_sf"/>
</dbReference>
<evidence type="ECO:0000313" key="6">
    <source>
        <dbReference type="Proteomes" id="UP000736787"/>
    </source>
</evidence>
<evidence type="ECO:0000259" key="2">
    <source>
        <dbReference type="PROSITE" id="PS51253"/>
    </source>
</evidence>
<dbReference type="GO" id="GO:0003677">
    <property type="term" value="F:DNA binding"/>
    <property type="evidence" value="ECO:0007669"/>
    <property type="project" value="UniProtKB-KW"/>
</dbReference>
<dbReference type="Proteomes" id="UP000736787">
    <property type="component" value="Unassembled WGS sequence"/>
</dbReference>
<dbReference type="VEuPathDB" id="FungiDB:PC110_g16176"/>
<dbReference type="Gene3D" id="1.10.10.60">
    <property type="entry name" value="Homeodomain-like"/>
    <property type="match status" value="1"/>
</dbReference>
<name>A0A8T1BR67_9STRA</name>
<dbReference type="Proteomes" id="UP000697107">
    <property type="component" value="Unassembled WGS sequence"/>
</dbReference>
<dbReference type="EMBL" id="RCML01000688">
    <property type="protein sequence ID" value="KAG2971078.1"/>
    <property type="molecule type" value="Genomic_DNA"/>
</dbReference>
<comment type="caution">
    <text evidence="3">The sequence shown here is derived from an EMBL/GenBank/DDBJ whole genome shotgun (WGS) entry which is preliminary data.</text>
</comment>
<evidence type="ECO:0000313" key="4">
    <source>
        <dbReference type="EMBL" id="KAG2971078.1"/>
    </source>
</evidence>
<dbReference type="InterPro" id="IPR006600">
    <property type="entry name" value="HTH_CenpB_DNA-bd_dom"/>
</dbReference>
<dbReference type="AlphaFoldDB" id="A0A8T1BR67"/>
<evidence type="ECO:0000313" key="5">
    <source>
        <dbReference type="EMBL" id="KAG3212704.1"/>
    </source>
</evidence>
<reference evidence="3" key="1">
    <citation type="submission" date="2018-10" db="EMBL/GenBank/DDBJ databases">
        <title>Effector identification in a new, highly contiguous assembly of the strawberry crown rot pathogen Phytophthora cactorum.</title>
        <authorList>
            <person name="Armitage A.D."/>
            <person name="Nellist C.F."/>
            <person name="Bates H."/>
            <person name="Vickerstaff R.J."/>
            <person name="Harrison R.J."/>
        </authorList>
    </citation>
    <scope>NUCLEOTIDE SEQUENCE</scope>
    <source>
        <strain evidence="3">4040</strain>
        <strain evidence="4">P415</strain>
        <strain evidence="5">P421</strain>
    </source>
</reference>
<accession>A0A8T1BR67</accession>
<evidence type="ECO:0000313" key="3">
    <source>
        <dbReference type="EMBL" id="KAG2908638.1"/>
    </source>
</evidence>
<sequence>MISVLEERCQPTAVADMKYYRAPGIVTILPREADAAIVQWIKLFRKEEVLISSAMLRMKGAEIADDLGFAVFRGSWHWQEGFLRRHRLSIRARTHHGQVTPEKADEATVRFGTEVQQKMLELRV</sequence>
<organism evidence="3 6">
    <name type="scientific">Phytophthora cactorum</name>
    <dbReference type="NCBI Taxonomy" id="29920"/>
    <lineage>
        <taxon>Eukaryota</taxon>
        <taxon>Sar</taxon>
        <taxon>Stramenopiles</taxon>
        <taxon>Oomycota</taxon>
        <taxon>Peronosporomycetes</taxon>
        <taxon>Peronosporales</taxon>
        <taxon>Peronosporaceae</taxon>
        <taxon>Phytophthora</taxon>
    </lineage>
</organism>
<dbReference type="Proteomes" id="UP000760860">
    <property type="component" value="Unassembled WGS sequence"/>
</dbReference>
<dbReference type="Pfam" id="PF03221">
    <property type="entry name" value="HTH_Tnp_Tc5"/>
    <property type="match status" value="1"/>
</dbReference>
<evidence type="ECO:0000256" key="1">
    <source>
        <dbReference type="ARBA" id="ARBA00023125"/>
    </source>
</evidence>